<evidence type="ECO:0000313" key="1">
    <source>
        <dbReference type="EMBL" id="WPU63634.1"/>
    </source>
</evidence>
<proteinExistence type="predicted"/>
<protein>
    <submittedName>
        <fullName evidence="1">Uncharacterized protein</fullName>
    </submittedName>
</protein>
<dbReference type="KEGG" id="psti:SOO65_13140"/>
<name>A0AAX4HKA0_9BACT</name>
<sequence length="43" mass="4817">MKNFILVMTAVAGIYFLKVTVKRDPVVMKPTLENTTAYNSSSH</sequence>
<accession>A0AAX4HKA0</accession>
<dbReference type="Proteomes" id="UP001324634">
    <property type="component" value="Chromosome"/>
</dbReference>
<dbReference type="AlphaFoldDB" id="A0AAX4HKA0"/>
<keyword evidence="2" id="KW-1185">Reference proteome</keyword>
<reference evidence="1 2" key="1">
    <citation type="submission" date="2023-11" db="EMBL/GenBank/DDBJ databases">
        <title>Peredibacter starrii A3.12.</title>
        <authorList>
            <person name="Mitchell R.J."/>
        </authorList>
    </citation>
    <scope>NUCLEOTIDE SEQUENCE [LARGE SCALE GENOMIC DNA]</scope>
    <source>
        <strain evidence="1 2">A3.12</strain>
    </source>
</reference>
<dbReference type="EMBL" id="CP139487">
    <property type="protein sequence ID" value="WPU63634.1"/>
    <property type="molecule type" value="Genomic_DNA"/>
</dbReference>
<evidence type="ECO:0000313" key="2">
    <source>
        <dbReference type="Proteomes" id="UP001324634"/>
    </source>
</evidence>
<dbReference type="RefSeq" id="WP_321390696.1">
    <property type="nucleotide sequence ID" value="NZ_CP139487.1"/>
</dbReference>
<organism evidence="1 2">
    <name type="scientific">Peredibacter starrii</name>
    <dbReference type="NCBI Taxonomy" id="28202"/>
    <lineage>
        <taxon>Bacteria</taxon>
        <taxon>Pseudomonadati</taxon>
        <taxon>Bdellovibrionota</taxon>
        <taxon>Bacteriovoracia</taxon>
        <taxon>Bacteriovoracales</taxon>
        <taxon>Bacteriovoracaceae</taxon>
        <taxon>Peredibacter</taxon>
    </lineage>
</organism>
<gene>
    <name evidence="1" type="ORF">SOO65_13140</name>
</gene>